<dbReference type="RefSeq" id="WP_255227262.1">
    <property type="nucleotide sequence ID" value="NZ_JAJEKE010000007.1"/>
</dbReference>
<keyword evidence="1" id="KW-0472">Membrane</keyword>
<proteinExistence type="predicted"/>
<dbReference type="Proteomes" id="UP001651880">
    <property type="component" value="Unassembled WGS sequence"/>
</dbReference>
<gene>
    <name evidence="2" type="ORF">LJD61_09310</name>
</gene>
<evidence type="ECO:0000313" key="2">
    <source>
        <dbReference type="EMBL" id="MCQ1529741.1"/>
    </source>
</evidence>
<name>A0ABT1NIN7_9FIRM</name>
<evidence type="ECO:0000256" key="1">
    <source>
        <dbReference type="SAM" id="Phobius"/>
    </source>
</evidence>
<dbReference type="NCBIfam" id="TIGR04086">
    <property type="entry name" value="TIGR04086_membr"/>
    <property type="match status" value="1"/>
</dbReference>
<accession>A0ABT1NIN7</accession>
<keyword evidence="1" id="KW-1133">Transmembrane helix</keyword>
<dbReference type="InterPro" id="IPR023804">
    <property type="entry name" value="DUF3792_TM"/>
</dbReference>
<dbReference type="EMBL" id="JAJEKE010000007">
    <property type="protein sequence ID" value="MCQ1529741.1"/>
    <property type="molecule type" value="Genomic_DNA"/>
</dbReference>
<comment type="caution">
    <text evidence="2">The sequence shown here is derived from an EMBL/GenBank/DDBJ whole genome shotgun (WGS) entry which is preliminary data.</text>
</comment>
<feature type="transmembrane region" description="Helical" evidence="1">
    <location>
        <begin position="113"/>
        <end position="133"/>
    </location>
</feature>
<keyword evidence="3" id="KW-1185">Reference proteome</keyword>
<dbReference type="Pfam" id="PF12670">
    <property type="entry name" value="DUF3792"/>
    <property type="match status" value="1"/>
</dbReference>
<feature type="transmembrane region" description="Helical" evidence="1">
    <location>
        <begin position="82"/>
        <end position="107"/>
    </location>
</feature>
<evidence type="ECO:0000313" key="3">
    <source>
        <dbReference type="Proteomes" id="UP001651880"/>
    </source>
</evidence>
<feature type="transmembrane region" description="Helical" evidence="1">
    <location>
        <begin position="57"/>
        <end position="75"/>
    </location>
</feature>
<feature type="transmembrane region" description="Helical" evidence="1">
    <location>
        <begin position="20"/>
        <end position="45"/>
    </location>
</feature>
<sequence length="136" mass="15035">MQRFKKKAIKSYDKESENKILILVKSIFLALIISLVCIIIYAVVLSITPVSDNTMSIITQVITMISIVAAAMYCSKKIRSKGWLYGIIIGIIFVLIIIPISMIWGQVPAFDKYFIAKVLMASLVGFIGGIIGVNMS</sequence>
<protein>
    <submittedName>
        <fullName evidence="2">TIGR04086 family membrane protein</fullName>
    </submittedName>
</protein>
<organism evidence="2 3">
    <name type="scientific">Lutispora saccharofermentans</name>
    <dbReference type="NCBI Taxonomy" id="3024236"/>
    <lineage>
        <taxon>Bacteria</taxon>
        <taxon>Bacillati</taxon>
        <taxon>Bacillota</taxon>
        <taxon>Clostridia</taxon>
        <taxon>Lutisporales</taxon>
        <taxon>Lutisporaceae</taxon>
        <taxon>Lutispora</taxon>
    </lineage>
</organism>
<keyword evidence="1" id="KW-0812">Transmembrane</keyword>
<reference evidence="2 3" key="1">
    <citation type="submission" date="2021-10" db="EMBL/GenBank/DDBJ databases">
        <title>Lutispora strain m25 sp. nov., a thermophilic, non-spore-forming bacterium isolated from a lab-scale methanogenic bioreactor digesting anaerobic sludge.</title>
        <authorList>
            <person name="El Houari A."/>
            <person name="Mcdonald J."/>
        </authorList>
    </citation>
    <scope>NUCLEOTIDE SEQUENCE [LARGE SCALE GENOMIC DNA]</scope>
    <source>
        <strain evidence="3">m25</strain>
    </source>
</reference>